<dbReference type="InterPro" id="IPR025660">
    <property type="entry name" value="Pept_his_AS"/>
</dbReference>
<dbReference type="InterPro" id="IPR025661">
    <property type="entry name" value="Pept_asp_AS"/>
</dbReference>
<protein>
    <submittedName>
        <fullName evidence="7">Pept_C1 domain-containing protein</fullName>
    </submittedName>
</protein>
<feature type="chain" id="PRO_5043135719" evidence="3">
    <location>
        <begin position="17"/>
        <end position="291"/>
    </location>
</feature>
<dbReference type="GO" id="GO:0006508">
    <property type="term" value="P:proteolysis"/>
    <property type="evidence" value="ECO:0007669"/>
    <property type="project" value="InterPro"/>
</dbReference>
<dbReference type="InterPro" id="IPR013128">
    <property type="entry name" value="Peptidase_C1A"/>
</dbReference>
<evidence type="ECO:0000313" key="7">
    <source>
        <dbReference type="WBParaSite" id="NBR_0001170601-mRNA-1"/>
    </source>
</evidence>
<feature type="signal peptide" evidence="3">
    <location>
        <begin position="1"/>
        <end position="16"/>
    </location>
</feature>
<dbReference type="SUPFAM" id="SSF54001">
    <property type="entry name" value="Cysteine proteinases"/>
    <property type="match status" value="1"/>
</dbReference>
<dbReference type="InterPro" id="IPR000668">
    <property type="entry name" value="Peptidase_C1A_C"/>
</dbReference>
<name>A0A158R0E9_NIPBR</name>
<dbReference type="PROSITE" id="PS00640">
    <property type="entry name" value="THIOL_PROTEASE_ASN"/>
    <property type="match status" value="1"/>
</dbReference>
<reference evidence="5 6" key="2">
    <citation type="submission" date="2018-11" db="EMBL/GenBank/DDBJ databases">
        <authorList>
            <consortium name="Pathogen Informatics"/>
        </authorList>
    </citation>
    <scope>NUCLEOTIDE SEQUENCE [LARGE SCALE GENOMIC DNA]</scope>
</reference>
<evidence type="ECO:0000313" key="6">
    <source>
        <dbReference type="Proteomes" id="UP000271162"/>
    </source>
</evidence>
<dbReference type="PANTHER" id="PTHR12411">
    <property type="entry name" value="CYSTEINE PROTEASE FAMILY C1-RELATED"/>
    <property type="match status" value="1"/>
</dbReference>
<evidence type="ECO:0000256" key="1">
    <source>
        <dbReference type="ARBA" id="ARBA00008455"/>
    </source>
</evidence>
<dbReference type="EMBL" id="UYSL01020583">
    <property type="protein sequence ID" value="VDL75296.1"/>
    <property type="molecule type" value="Genomic_DNA"/>
</dbReference>
<dbReference type="AlphaFoldDB" id="A0A158R0E9"/>
<dbReference type="GO" id="GO:0008234">
    <property type="term" value="F:cysteine-type peptidase activity"/>
    <property type="evidence" value="ECO:0007669"/>
    <property type="project" value="InterPro"/>
</dbReference>
<dbReference type="Pfam" id="PF00112">
    <property type="entry name" value="Peptidase_C1"/>
    <property type="match status" value="1"/>
</dbReference>
<evidence type="ECO:0000313" key="5">
    <source>
        <dbReference type="EMBL" id="VDL75296.1"/>
    </source>
</evidence>
<gene>
    <name evidence="5" type="ORF">NBR_LOCUS11707</name>
</gene>
<dbReference type="PROSITE" id="PS00639">
    <property type="entry name" value="THIOL_PROTEASE_HIS"/>
    <property type="match status" value="1"/>
</dbReference>
<feature type="domain" description="Peptidase C1A papain C-terminal" evidence="4">
    <location>
        <begin position="93"/>
        <end position="288"/>
    </location>
</feature>
<organism evidence="7">
    <name type="scientific">Nippostrongylus brasiliensis</name>
    <name type="common">Rat hookworm</name>
    <dbReference type="NCBI Taxonomy" id="27835"/>
    <lineage>
        <taxon>Eukaryota</taxon>
        <taxon>Metazoa</taxon>
        <taxon>Ecdysozoa</taxon>
        <taxon>Nematoda</taxon>
        <taxon>Chromadorea</taxon>
        <taxon>Rhabditida</taxon>
        <taxon>Rhabditina</taxon>
        <taxon>Rhabditomorpha</taxon>
        <taxon>Strongyloidea</taxon>
        <taxon>Heligmosomidae</taxon>
        <taxon>Nippostrongylus</taxon>
    </lineage>
</organism>
<dbReference type="WBParaSite" id="NBR_0001170601-mRNA-1">
    <property type="protein sequence ID" value="NBR_0001170601-mRNA-1"/>
    <property type="gene ID" value="NBR_0001170601"/>
</dbReference>
<comment type="similarity">
    <text evidence="1">Belongs to the peptidase C1 family.</text>
</comment>
<dbReference type="OMA" id="PCPENEY"/>
<dbReference type="STRING" id="27835.A0A158R0E9"/>
<evidence type="ECO:0000256" key="2">
    <source>
        <dbReference type="ARBA" id="ARBA00023157"/>
    </source>
</evidence>
<dbReference type="PRINTS" id="PR00705">
    <property type="entry name" value="PAPAIN"/>
</dbReference>
<dbReference type="Proteomes" id="UP000271162">
    <property type="component" value="Unassembled WGS sequence"/>
</dbReference>
<dbReference type="Gene3D" id="3.90.70.10">
    <property type="entry name" value="Cysteine proteinases"/>
    <property type="match status" value="2"/>
</dbReference>
<evidence type="ECO:0000256" key="3">
    <source>
        <dbReference type="SAM" id="SignalP"/>
    </source>
</evidence>
<proteinExistence type="inferred from homology"/>
<keyword evidence="3" id="KW-0732">Signal</keyword>
<accession>A0A158R0E9</accession>
<reference evidence="7" key="1">
    <citation type="submission" date="2016-04" db="UniProtKB">
        <authorList>
            <consortium name="WormBaseParasite"/>
        </authorList>
    </citation>
    <scope>IDENTIFICATION</scope>
</reference>
<evidence type="ECO:0000259" key="4">
    <source>
        <dbReference type="SMART" id="SM00645"/>
    </source>
</evidence>
<dbReference type="SMART" id="SM00645">
    <property type="entry name" value="Pept_C1"/>
    <property type="match status" value="1"/>
</dbReference>
<sequence>MRTLLLALAAFVAVNAFVVQKNEILDELRNRVIPEEAQQLTGQALVDYVNQKQSFFKAAPSKFSKDQMKKKLMDVKYVAEGPDVEEIIIDADIPDRSDKYGLAVSGSCWAFGASEAMSDRICIASNGKTQVSISADDVLSCCGKKCGNGCEGGYPIEAWRYWVKTGICTGGSYTSQAGCKPYPIPPCGHHVNQTFYGDCPTSEYDTPVCTNKCIAGYSTSYADDKHFGELRQDVGGHAVKILGWGVDNKTPYWLVANSWNTDWGENGYFRIVRGVNECGIEHAIVAGLAKV</sequence>
<keyword evidence="6" id="KW-1185">Reference proteome</keyword>
<dbReference type="CDD" id="cd02620">
    <property type="entry name" value="Peptidase_C1A_CathepsinB"/>
    <property type="match status" value="1"/>
</dbReference>
<keyword evidence="2" id="KW-1015">Disulfide bond</keyword>
<dbReference type="InterPro" id="IPR038765">
    <property type="entry name" value="Papain-like_cys_pep_sf"/>
</dbReference>